<feature type="signal peptide" evidence="16">
    <location>
        <begin position="1"/>
        <end position="21"/>
    </location>
</feature>
<keyword evidence="6" id="KW-0399">Innate immunity</keyword>
<dbReference type="AlphaFoldDB" id="A0A6P5QLE6"/>
<dbReference type="GO" id="GO:0001916">
    <property type="term" value="P:positive regulation of T cell mediated cytotoxicity"/>
    <property type="evidence" value="ECO:0007669"/>
    <property type="project" value="Ensembl"/>
</dbReference>
<evidence type="ECO:0000256" key="4">
    <source>
        <dbReference type="ARBA" id="ARBA00022514"/>
    </source>
</evidence>
<evidence type="ECO:0000256" key="5">
    <source>
        <dbReference type="ARBA" id="ARBA00022525"/>
    </source>
</evidence>
<proteinExistence type="inferred from homology"/>
<evidence type="ECO:0000256" key="8">
    <source>
        <dbReference type="ARBA" id="ARBA00022859"/>
    </source>
</evidence>
<dbReference type="Proteomes" id="UP000515126">
    <property type="component" value="Chromosome 10"/>
</dbReference>
<dbReference type="GO" id="GO:0032729">
    <property type="term" value="P:positive regulation of type II interferon production"/>
    <property type="evidence" value="ECO:0007669"/>
    <property type="project" value="Ensembl"/>
</dbReference>
<dbReference type="CTD" id="51561"/>
<evidence type="ECO:0000256" key="12">
    <source>
        <dbReference type="ARBA" id="ARBA00023198"/>
    </source>
</evidence>
<evidence type="ECO:0000256" key="16">
    <source>
        <dbReference type="SAM" id="SignalP"/>
    </source>
</evidence>
<evidence type="ECO:0000256" key="15">
    <source>
        <dbReference type="ARBA" id="ARBA00046461"/>
    </source>
</evidence>
<accession>A0A6P5QLE6</accession>
<dbReference type="GO" id="GO:0032740">
    <property type="term" value="P:positive regulation of interleukin-17 production"/>
    <property type="evidence" value="ECO:0007669"/>
    <property type="project" value="Ensembl"/>
</dbReference>
<dbReference type="InterPro" id="IPR010831">
    <property type="entry name" value="IL-23_alpha"/>
</dbReference>
<dbReference type="PANTHER" id="PTHR15947">
    <property type="entry name" value="SGRF"/>
    <property type="match status" value="1"/>
</dbReference>
<evidence type="ECO:0000256" key="2">
    <source>
        <dbReference type="ARBA" id="ARBA00007432"/>
    </source>
</evidence>
<dbReference type="Gene3D" id="1.20.1250.10">
    <property type="match status" value="1"/>
</dbReference>
<dbReference type="GO" id="GO:0007259">
    <property type="term" value="P:cell surface receptor signaling pathway via JAK-STAT"/>
    <property type="evidence" value="ECO:0007669"/>
    <property type="project" value="Ensembl"/>
</dbReference>
<keyword evidence="11" id="KW-1015">Disulfide bond</keyword>
<keyword evidence="5" id="KW-0964">Secreted</keyword>
<comment type="subcellular location">
    <subcellularLocation>
        <location evidence="1">Secreted</location>
    </subcellularLocation>
</comment>
<dbReference type="GeneID" id="110303939"/>
<sequence>MLDCRAVILLWLLPWVTQGLAVPRSSSPDWAQCQQLSRNLCTLAWNAHAPAGHMDLLREEEDEETENNVPRIQCGDGCDPQGLKDNSQFCLQRIRQGLAFYKHLLDSDIFKGEPALLPDSPVEQLHTSLLGLSQLLQPEDHPRETQQMPGPSSSQQWQRPLLRSKILRSLQAFLAIAARVFAHGAATLTEPLVPTA</sequence>
<keyword evidence="9" id="KW-0051">Antiviral defense</keyword>
<dbReference type="GO" id="GO:0051142">
    <property type="term" value="P:positive regulation of NK T cell proliferation"/>
    <property type="evidence" value="ECO:0007669"/>
    <property type="project" value="Ensembl"/>
</dbReference>
<keyword evidence="4" id="KW-0202">Cytokine</keyword>
<comment type="subunit">
    <text evidence="15">Heterodimer with IL12B; disulfide-linked. The heterodimer is known as interleukin IL-23. Interacts with IL23R; this interaction enables recruitment of IL12RB1.</text>
</comment>
<evidence type="ECO:0000256" key="6">
    <source>
        <dbReference type="ARBA" id="ARBA00022588"/>
    </source>
</evidence>
<dbReference type="GO" id="GO:0045087">
    <property type="term" value="P:innate immune response"/>
    <property type="evidence" value="ECO:0007669"/>
    <property type="project" value="UniProtKB-KW"/>
</dbReference>
<evidence type="ECO:0000313" key="17">
    <source>
        <dbReference type="Proteomes" id="UP000515126"/>
    </source>
</evidence>
<dbReference type="GO" id="GO:0032735">
    <property type="term" value="P:positive regulation of interleukin-12 production"/>
    <property type="evidence" value="ECO:0007669"/>
    <property type="project" value="Ensembl"/>
</dbReference>
<dbReference type="GO" id="GO:0042098">
    <property type="term" value="P:T cell proliferation"/>
    <property type="evidence" value="ECO:0007669"/>
    <property type="project" value="Ensembl"/>
</dbReference>
<evidence type="ECO:0000256" key="10">
    <source>
        <dbReference type="ARBA" id="ARBA00023148"/>
    </source>
</evidence>
<evidence type="ECO:0000313" key="18">
    <source>
        <dbReference type="RefSeq" id="XP_021030842.1"/>
    </source>
</evidence>
<organism evidence="17 18">
    <name type="scientific">Mus caroli</name>
    <name type="common">Ryukyu mouse</name>
    <name type="synonym">Ricefield mouse</name>
    <dbReference type="NCBI Taxonomy" id="10089"/>
    <lineage>
        <taxon>Eukaryota</taxon>
        <taxon>Metazoa</taxon>
        <taxon>Chordata</taxon>
        <taxon>Craniata</taxon>
        <taxon>Vertebrata</taxon>
        <taxon>Euteleostomi</taxon>
        <taxon>Mammalia</taxon>
        <taxon>Eutheria</taxon>
        <taxon>Euarchontoglires</taxon>
        <taxon>Glires</taxon>
        <taxon>Rodentia</taxon>
        <taxon>Myomorpha</taxon>
        <taxon>Muroidea</taxon>
        <taxon>Muridae</taxon>
        <taxon>Murinae</taxon>
        <taxon>Mus</taxon>
        <taxon>Mus</taxon>
    </lineage>
</organism>
<feature type="chain" id="PRO_5027588877" description="Interleukin-23 subunit alpha" evidence="16">
    <location>
        <begin position="22"/>
        <end position="196"/>
    </location>
</feature>
<dbReference type="GO" id="GO:0070743">
    <property type="term" value="C:interleukin-23 complex"/>
    <property type="evidence" value="ECO:0007669"/>
    <property type="project" value="Ensembl"/>
</dbReference>
<dbReference type="GO" id="GO:0050829">
    <property type="term" value="P:defense response to Gram-negative bacterium"/>
    <property type="evidence" value="ECO:0007669"/>
    <property type="project" value="Ensembl"/>
</dbReference>
<reference evidence="18" key="1">
    <citation type="submission" date="2025-08" db="UniProtKB">
        <authorList>
            <consortium name="RefSeq"/>
        </authorList>
    </citation>
    <scope>IDENTIFICATION</scope>
</reference>
<dbReference type="GO" id="GO:0032725">
    <property type="term" value="P:positive regulation of granulocyte macrophage colony-stimulating factor production"/>
    <property type="evidence" value="ECO:0007669"/>
    <property type="project" value="Ensembl"/>
</dbReference>
<evidence type="ECO:0000256" key="9">
    <source>
        <dbReference type="ARBA" id="ARBA00023118"/>
    </source>
</evidence>
<dbReference type="GO" id="GO:0045672">
    <property type="term" value="P:positive regulation of osteoclast differentiation"/>
    <property type="evidence" value="ECO:0007669"/>
    <property type="project" value="Ensembl"/>
</dbReference>
<dbReference type="GO" id="GO:0090023">
    <property type="term" value="P:positive regulation of neutrophil chemotaxis"/>
    <property type="evidence" value="ECO:0007669"/>
    <property type="project" value="Ensembl"/>
</dbReference>
<evidence type="ECO:0000256" key="14">
    <source>
        <dbReference type="ARBA" id="ARBA00045298"/>
    </source>
</evidence>
<name>A0A6P5QLE6_MUSCR</name>
<dbReference type="GO" id="GO:0043382">
    <property type="term" value="P:positive regulation of memory T cell differentiation"/>
    <property type="evidence" value="ECO:0007669"/>
    <property type="project" value="Ensembl"/>
</dbReference>
<dbReference type="GO" id="GO:0005125">
    <property type="term" value="F:cytokine activity"/>
    <property type="evidence" value="ECO:0007669"/>
    <property type="project" value="UniProtKB-KW"/>
</dbReference>
<evidence type="ECO:0000256" key="13">
    <source>
        <dbReference type="ARBA" id="ARBA00030230"/>
    </source>
</evidence>
<dbReference type="KEGG" id="mcal:110303939"/>
<dbReference type="RefSeq" id="XP_021030842.1">
    <property type="nucleotide sequence ID" value="XM_021175183.2"/>
</dbReference>
<evidence type="ECO:0000256" key="3">
    <source>
        <dbReference type="ARBA" id="ARBA00015012"/>
    </source>
</evidence>
<evidence type="ECO:0000256" key="7">
    <source>
        <dbReference type="ARBA" id="ARBA00022729"/>
    </source>
</evidence>
<dbReference type="GO" id="GO:0032733">
    <property type="term" value="P:positive regulation of interleukin-10 production"/>
    <property type="evidence" value="ECO:0007669"/>
    <property type="project" value="Ensembl"/>
</dbReference>
<evidence type="ECO:0000256" key="11">
    <source>
        <dbReference type="ARBA" id="ARBA00023157"/>
    </source>
</evidence>
<dbReference type="GO" id="GO:0032760">
    <property type="term" value="P:positive regulation of tumor necrosis factor production"/>
    <property type="evidence" value="ECO:0007669"/>
    <property type="project" value="Ensembl"/>
</dbReference>
<dbReference type="GO" id="GO:0051607">
    <property type="term" value="P:defense response to virus"/>
    <property type="evidence" value="ECO:0007669"/>
    <property type="project" value="UniProtKB-KW"/>
</dbReference>
<dbReference type="GO" id="GO:0032693">
    <property type="term" value="P:negative regulation of interleukin-10 production"/>
    <property type="evidence" value="ECO:0007669"/>
    <property type="project" value="Ensembl"/>
</dbReference>
<dbReference type="GO" id="GO:0045519">
    <property type="term" value="F:interleukin-23 receptor binding"/>
    <property type="evidence" value="ECO:0007669"/>
    <property type="project" value="Ensembl"/>
</dbReference>
<dbReference type="GO" id="GO:0042104">
    <property type="term" value="P:positive regulation of activated T cell proliferation"/>
    <property type="evidence" value="ECO:0007669"/>
    <property type="project" value="Ensembl"/>
</dbReference>
<keyword evidence="17" id="KW-1185">Reference proteome</keyword>
<keyword evidence="7 16" id="KW-0732">Signal</keyword>
<dbReference type="GO" id="GO:0048771">
    <property type="term" value="P:tissue remodeling"/>
    <property type="evidence" value="ECO:0007669"/>
    <property type="project" value="UniProtKB-KW"/>
</dbReference>
<comment type="similarity">
    <text evidence="2">Belongs to the IL-6 superfamily.</text>
</comment>
<dbReference type="GO" id="GO:0045944">
    <property type="term" value="P:positive regulation of transcription by RNA polymerase II"/>
    <property type="evidence" value="ECO:0007669"/>
    <property type="project" value="Ensembl"/>
</dbReference>
<gene>
    <name evidence="18" type="primary">Il23a</name>
</gene>
<dbReference type="InterPro" id="IPR009079">
    <property type="entry name" value="4_helix_cytokine-like_core"/>
</dbReference>
<dbReference type="GO" id="GO:0002230">
    <property type="term" value="P:positive regulation of defense response to virus by host"/>
    <property type="evidence" value="ECO:0007669"/>
    <property type="project" value="Ensembl"/>
</dbReference>
<dbReference type="GO" id="GO:0002827">
    <property type="term" value="P:positive regulation of T-helper 1 type immune response"/>
    <property type="evidence" value="ECO:0007669"/>
    <property type="project" value="Ensembl"/>
</dbReference>
<dbReference type="GO" id="GO:0032819">
    <property type="term" value="P:positive regulation of natural killer cell proliferation"/>
    <property type="evidence" value="ECO:0007669"/>
    <property type="project" value="Ensembl"/>
</dbReference>
<dbReference type="Pfam" id="PF16649">
    <property type="entry name" value="IL23"/>
    <property type="match status" value="1"/>
</dbReference>
<evidence type="ECO:0000256" key="1">
    <source>
        <dbReference type="ARBA" id="ARBA00004613"/>
    </source>
</evidence>
<keyword evidence="12" id="KW-0395">Inflammatory response</keyword>
<dbReference type="PANTHER" id="PTHR15947:SF0">
    <property type="entry name" value="INTERLEUKIN-23 SUBUNIT ALPHA"/>
    <property type="match status" value="1"/>
</dbReference>
<comment type="function">
    <text evidence="14">Associates with IL12B to form the pro-inflammatory cytokine IL-23 that plays different roles in innate and adaptive immunity. Released by antigen-presenting cells such as dendritic cells or macrophages, binds to a heterodimeric receptor complex composed of IL12RB1 and IL23R to activate JAK2 and TYK2 which then phosphorylate the receptor to form a docking site leading to the phosphorylation of STAT3 and STAT4. This process leads to activation of several pathways including p38 MAPK or NF-kappa-B and promotes the production of pro-inflammatory cytokines such as interleukin-17A/IL17A. In turn, participates in the early and effective intracellular bacterial clearance. Promotes the expansion and survival of T-helper 17 cells, a CD4-positive helper T-cell subset that produces IL-17, as well as other IL-17-producing cells.</text>
</comment>
<keyword evidence="10" id="KW-0797">Tissue remodeling</keyword>
<protein>
    <recommendedName>
        <fullName evidence="3">Interleukin-23 subunit alpha</fullName>
    </recommendedName>
    <alternativeName>
        <fullName evidence="13">Interleukin-23 subunit p19</fullName>
    </alternativeName>
</protein>
<dbReference type="SUPFAM" id="SSF47266">
    <property type="entry name" value="4-helical cytokines"/>
    <property type="match status" value="1"/>
</dbReference>
<keyword evidence="8" id="KW-0391">Immunity</keyword>
<dbReference type="GO" id="GO:0006954">
    <property type="term" value="P:inflammatory response"/>
    <property type="evidence" value="ECO:0007669"/>
    <property type="project" value="UniProtKB-KW"/>
</dbReference>
<dbReference type="FunFam" id="1.20.1250.10:FF:000024">
    <property type="entry name" value="Interleukin-23 subunit alpha"/>
    <property type="match status" value="1"/>
</dbReference>
<dbReference type="GO" id="GO:2000330">
    <property type="term" value="P:positive regulation of T-helper 17 cell lineage commitment"/>
    <property type="evidence" value="ECO:0007669"/>
    <property type="project" value="Ensembl"/>
</dbReference>